<sequence length="81" mass="9063">MLLKSITLLRARSVIEATLFIQGGVSTPIKVRSMLLHLSSAVARFWEAKNNKLGLMGVDMLFLDLKDFFKNPCSQFLNSCS</sequence>
<name>A0A816X425_BRANA</name>
<dbReference type="EMBL" id="HG994356">
    <property type="protein sequence ID" value="CAF2142326.1"/>
    <property type="molecule type" value="Genomic_DNA"/>
</dbReference>
<gene>
    <name evidence="1" type="ORF">DARMORV10_A02P29500.1</name>
</gene>
<dbReference type="AlphaFoldDB" id="A0A816X425"/>
<dbReference type="Proteomes" id="UP001295469">
    <property type="component" value="Chromosome A02"/>
</dbReference>
<protein>
    <submittedName>
        <fullName evidence="1">(rape) hypothetical protein</fullName>
    </submittedName>
</protein>
<organism evidence="1">
    <name type="scientific">Brassica napus</name>
    <name type="common">Rape</name>
    <dbReference type="NCBI Taxonomy" id="3708"/>
    <lineage>
        <taxon>Eukaryota</taxon>
        <taxon>Viridiplantae</taxon>
        <taxon>Streptophyta</taxon>
        <taxon>Embryophyta</taxon>
        <taxon>Tracheophyta</taxon>
        <taxon>Spermatophyta</taxon>
        <taxon>Magnoliopsida</taxon>
        <taxon>eudicotyledons</taxon>
        <taxon>Gunneridae</taxon>
        <taxon>Pentapetalae</taxon>
        <taxon>rosids</taxon>
        <taxon>malvids</taxon>
        <taxon>Brassicales</taxon>
        <taxon>Brassicaceae</taxon>
        <taxon>Brassiceae</taxon>
        <taxon>Brassica</taxon>
    </lineage>
</organism>
<evidence type="ECO:0000313" key="1">
    <source>
        <dbReference type="EMBL" id="CAF2142326.1"/>
    </source>
</evidence>
<accession>A0A816X425</accession>
<reference evidence="1" key="1">
    <citation type="submission" date="2021-01" db="EMBL/GenBank/DDBJ databases">
        <authorList>
            <consortium name="Genoscope - CEA"/>
            <person name="William W."/>
        </authorList>
    </citation>
    <scope>NUCLEOTIDE SEQUENCE</scope>
</reference>
<proteinExistence type="predicted"/>